<accession>F2JNH2</accession>
<dbReference type="SMART" id="SM00827">
    <property type="entry name" value="PKS_AT"/>
    <property type="match status" value="1"/>
</dbReference>
<reference evidence="7 8" key="1">
    <citation type="journal article" date="2011" name="J. Bacteriol.">
        <title>Complete genome sequence of the cellulose-degrading bacterium Cellulosilyticum lentocellum.</title>
        <authorList>
            <consortium name="US DOE Joint Genome Institute"/>
            <person name="Miller D.A."/>
            <person name="Suen G."/>
            <person name="Bruce D."/>
            <person name="Copeland A."/>
            <person name="Cheng J.F."/>
            <person name="Detter C."/>
            <person name="Goodwin L.A."/>
            <person name="Han C.S."/>
            <person name="Hauser L.J."/>
            <person name="Land M.L."/>
            <person name="Lapidus A."/>
            <person name="Lucas S."/>
            <person name="Meincke L."/>
            <person name="Pitluck S."/>
            <person name="Tapia R."/>
            <person name="Teshima H."/>
            <person name="Woyke T."/>
            <person name="Fox B.G."/>
            <person name="Angert E.R."/>
            <person name="Currie C.R."/>
        </authorList>
    </citation>
    <scope>NUCLEOTIDE SEQUENCE [LARGE SCALE GENOMIC DNA]</scope>
    <source>
        <strain evidence="8">ATCC 49066 / DSM 5427 / NCIMB 11756 / RHM5</strain>
    </source>
</reference>
<dbReference type="NCBIfam" id="TIGR00128">
    <property type="entry name" value="fabD"/>
    <property type="match status" value="1"/>
</dbReference>
<dbReference type="Proteomes" id="UP000008467">
    <property type="component" value="Chromosome"/>
</dbReference>
<feature type="active site" evidence="5">
    <location>
        <position position="201"/>
    </location>
</feature>
<comment type="catalytic activity">
    <reaction evidence="3 4">
        <text>holo-[ACP] + malonyl-CoA = malonyl-[ACP] + CoA</text>
        <dbReference type="Rhea" id="RHEA:41792"/>
        <dbReference type="Rhea" id="RHEA-COMP:9623"/>
        <dbReference type="Rhea" id="RHEA-COMP:9685"/>
        <dbReference type="ChEBI" id="CHEBI:57287"/>
        <dbReference type="ChEBI" id="CHEBI:57384"/>
        <dbReference type="ChEBI" id="CHEBI:64479"/>
        <dbReference type="ChEBI" id="CHEBI:78449"/>
        <dbReference type="EC" id="2.3.1.39"/>
    </reaction>
</comment>
<proteinExistence type="inferred from homology"/>
<dbReference type="EMBL" id="CP002582">
    <property type="protein sequence ID" value="ADZ84748.1"/>
    <property type="molecule type" value="Genomic_DNA"/>
</dbReference>
<evidence type="ECO:0000259" key="6">
    <source>
        <dbReference type="SMART" id="SM00827"/>
    </source>
</evidence>
<dbReference type="EC" id="2.3.1.39" evidence="4"/>
<dbReference type="GO" id="GO:0006633">
    <property type="term" value="P:fatty acid biosynthetic process"/>
    <property type="evidence" value="ECO:0007669"/>
    <property type="project" value="TreeGrafter"/>
</dbReference>
<evidence type="ECO:0000256" key="1">
    <source>
        <dbReference type="ARBA" id="ARBA00022679"/>
    </source>
</evidence>
<keyword evidence="2 4" id="KW-0012">Acyltransferase</keyword>
<dbReference type="InterPro" id="IPR050858">
    <property type="entry name" value="Mal-CoA-ACP_Trans/PKS_FabD"/>
</dbReference>
<name>F2JNH2_CELLD</name>
<evidence type="ECO:0000313" key="7">
    <source>
        <dbReference type="EMBL" id="ADZ84748.1"/>
    </source>
</evidence>
<feature type="domain" description="Malonyl-CoA:ACP transacylase (MAT)" evidence="6">
    <location>
        <begin position="6"/>
        <end position="313"/>
    </location>
</feature>
<feature type="active site" evidence="5">
    <location>
        <position position="90"/>
    </location>
</feature>
<evidence type="ECO:0000256" key="3">
    <source>
        <dbReference type="ARBA" id="ARBA00048462"/>
    </source>
</evidence>
<dbReference type="InterPro" id="IPR014043">
    <property type="entry name" value="Acyl_transferase_dom"/>
</dbReference>
<dbReference type="HOGENOM" id="CLU_030558_0_1_9"/>
<dbReference type="InterPro" id="IPR024925">
    <property type="entry name" value="Malonyl_CoA-ACP_transAc"/>
</dbReference>
<dbReference type="SUPFAM" id="SSF55048">
    <property type="entry name" value="Probable ACP-binding domain of malonyl-CoA ACP transacylase"/>
    <property type="match status" value="1"/>
</dbReference>
<dbReference type="KEGG" id="cle:Clole_3052"/>
<organism evidence="7 8">
    <name type="scientific">Cellulosilyticum lentocellum (strain ATCC 49066 / DSM 5427 / NCIMB 11756 / RHM5)</name>
    <name type="common">Clostridium lentocellum</name>
    <dbReference type="NCBI Taxonomy" id="642492"/>
    <lineage>
        <taxon>Bacteria</taxon>
        <taxon>Bacillati</taxon>
        <taxon>Bacillota</taxon>
        <taxon>Clostridia</taxon>
        <taxon>Lachnospirales</taxon>
        <taxon>Cellulosilyticaceae</taxon>
        <taxon>Cellulosilyticum</taxon>
    </lineage>
</organism>
<dbReference type="GO" id="GO:0005829">
    <property type="term" value="C:cytosol"/>
    <property type="evidence" value="ECO:0007669"/>
    <property type="project" value="TreeGrafter"/>
</dbReference>
<dbReference type="GO" id="GO:0004314">
    <property type="term" value="F:[acyl-carrier-protein] S-malonyltransferase activity"/>
    <property type="evidence" value="ECO:0007669"/>
    <property type="project" value="UniProtKB-EC"/>
</dbReference>
<dbReference type="RefSeq" id="WP_013658027.1">
    <property type="nucleotide sequence ID" value="NC_015275.1"/>
</dbReference>
<comment type="similarity">
    <text evidence="4">Belongs to the fabD family.</text>
</comment>
<dbReference type="AlphaFoldDB" id="F2JNH2"/>
<evidence type="ECO:0000313" key="8">
    <source>
        <dbReference type="Proteomes" id="UP000008467"/>
    </source>
</evidence>
<dbReference type="InterPro" id="IPR004410">
    <property type="entry name" value="Malonyl_CoA-ACP_transAc_FabD"/>
</dbReference>
<dbReference type="Pfam" id="PF00698">
    <property type="entry name" value="Acyl_transf_1"/>
    <property type="match status" value="1"/>
</dbReference>
<evidence type="ECO:0000256" key="2">
    <source>
        <dbReference type="ARBA" id="ARBA00023315"/>
    </source>
</evidence>
<dbReference type="PANTHER" id="PTHR42681:SF1">
    <property type="entry name" value="MALONYL-COA-ACYL CARRIER PROTEIN TRANSACYLASE, MITOCHONDRIAL"/>
    <property type="match status" value="1"/>
</dbReference>
<gene>
    <name evidence="7" type="ordered locus">Clole_3052</name>
</gene>
<protein>
    <recommendedName>
        <fullName evidence="4">Malonyl CoA-acyl carrier protein transacylase</fullName>
        <ecNumber evidence="4">2.3.1.39</ecNumber>
    </recommendedName>
</protein>
<sequence length="314" mass="34141">MKAALLFPGQGAQYVGMGKDLYDSYIIVKQLFDEAASVLDWDVREVCFTDSHALINQTRYTQAALFTTNYAIYKVLEANGLKADAMLGFSLGEYDAITASGALDFKTALTLVDKRATYMEEAANKNPGGMSAVIGLGIEEIKAVCEAISEESHLPVEVANDNCEGQVTIAGVKEALELASLKLKEAGAKRVLPLKVSGAFHSSLMEEAKEKLAKELVTLDFKEPQVEVISNVSAGPMNREEIIENIPLQVVKGVRFRESIHYLVSQGFDTFIEVGPKCTLSNLVKKMAPEATILNVEDSDTLRNVLEKVGRGNA</sequence>
<dbReference type="SUPFAM" id="SSF52151">
    <property type="entry name" value="FabD/lysophospholipase-like"/>
    <property type="match status" value="1"/>
</dbReference>
<dbReference type="PIRSF" id="PIRSF000446">
    <property type="entry name" value="Mct"/>
    <property type="match status" value="1"/>
</dbReference>
<dbReference type="InterPro" id="IPR016036">
    <property type="entry name" value="Malonyl_transacylase_ACP-bd"/>
</dbReference>
<dbReference type="Gene3D" id="3.30.70.250">
    <property type="entry name" value="Malonyl-CoA ACP transacylase, ACP-binding"/>
    <property type="match status" value="1"/>
</dbReference>
<dbReference type="PANTHER" id="PTHR42681">
    <property type="entry name" value="MALONYL-COA-ACYL CARRIER PROTEIN TRANSACYLASE, MITOCHONDRIAL"/>
    <property type="match status" value="1"/>
</dbReference>
<dbReference type="InterPro" id="IPR016035">
    <property type="entry name" value="Acyl_Trfase/lysoPLipase"/>
</dbReference>
<dbReference type="Gene3D" id="3.40.366.10">
    <property type="entry name" value="Malonyl-Coenzyme A Acyl Carrier Protein, domain 2"/>
    <property type="match status" value="1"/>
</dbReference>
<evidence type="ECO:0000256" key="5">
    <source>
        <dbReference type="PIRSR" id="PIRSR000446-1"/>
    </source>
</evidence>
<evidence type="ECO:0000256" key="4">
    <source>
        <dbReference type="PIRNR" id="PIRNR000446"/>
    </source>
</evidence>
<dbReference type="eggNOG" id="COG0331">
    <property type="taxonomic scope" value="Bacteria"/>
</dbReference>
<dbReference type="InterPro" id="IPR001227">
    <property type="entry name" value="Ac_transferase_dom_sf"/>
</dbReference>
<keyword evidence="1 4" id="KW-0808">Transferase</keyword>
<dbReference type="FunFam" id="3.30.70.250:FF:000001">
    <property type="entry name" value="Malonyl CoA-acyl carrier protein transacylase"/>
    <property type="match status" value="1"/>
</dbReference>
<keyword evidence="8" id="KW-1185">Reference proteome</keyword>
<dbReference type="STRING" id="642492.Clole_3052"/>